<dbReference type="SMART" id="SM00822">
    <property type="entry name" value="PKS_KR"/>
    <property type="match status" value="1"/>
</dbReference>
<dbReference type="RefSeq" id="WP_194212883.1">
    <property type="nucleotide sequence ID" value="NZ_CP061205.1"/>
</dbReference>
<dbReference type="GO" id="GO:0016491">
    <property type="term" value="F:oxidoreductase activity"/>
    <property type="evidence" value="ECO:0007669"/>
    <property type="project" value="UniProtKB-KW"/>
</dbReference>
<gene>
    <name evidence="4" type="ORF">ACFOKA_01860</name>
</gene>
<dbReference type="PRINTS" id="PR00081">
    <property type="entry name" value="GDHRDH"/>
</dbReference>
<dbReference type="InterPro" id="IPR036291">
    <property type="entry name" value="NAD(P)-bd_dom_sf"/>
</dbReference>
<organism evidence="4 5">
    <name type="scientific">Kordiimonas pumila</name>
    <dbReference type="NCBI Taxonomy" id="2161677"/>
    <lineage>
        <taxon>Bacteria</taxon>
        <taxon>Pseudomonadati</taxon>
        <taxon>Pseudomonadota</taxon>
        <taxon>Alphaproteobacteria</taxon>
        <taxon>Kordiimonadales</taxon>
        <taxon>Kordiimonadaceae</taxon>
        <taxon>Kordiimonas</taxon>
    </lineage>
</organism>
<evidence type="ECO:0000256" key="1">
    <source>
        <dbReference type="ARBA" id="ARBA00006484"/>
    </source>
</evidence>
<dbReference type="PANTHER" id="PTHR42879">
    <property type="entry name" value="3-OXOACYL-(ACYL-CARRIER-PROTEIN) REDUCTASE"/>
    <property type="match status" value="1"/>
</dbReference>
<evidence type="ECO:0000256" key="2">
    <source>
        <dbReference type="RuleBase" id="RU000363"/>
    </source>
</evidence>
<evidence type="ECO:0000313" key="5">
    <source>
        <dbReference type="Proteomes" id="UP001595444"/>
    </source>
</evidence>
<dbReference type="EMBL" id="JBHRSL010000002">
    <property type="protein sequence ID" value="MFC3050641.1"/>
    <property type="molecule type" value="Genomic_DNA"/>
</dbReference>
<evidence type="ECO:0000313" key="4">
    <source>
        <dbReference type="EMBL" id="MFC3050641.1"/>
    </source>
</evidence>
<dbReference type="PROSITE" id="PS00061">
    <property type="entry name" value="ADH_SHORT"/>
    <property type="match status" value="1"/>
</dbReference>
<dbReference type="Gene3D" id="3.40.50.720">
    <property type="entry name" value="NAD(P)-binding Rossmann-like Domain"/>
    <property type="match status" value="1"/>
</dbReference>
<dbReference type="PRINTS" id="PR00080">
    <property type="entry name" value="SDRFAMILY"/>
</dbReference>
<dbReference type="SUPFAM" id="SSF51735">
    <property type="entry name" value="NAD(P)-binding Rossmann-fold domains"/>
    <property type="match status" value="1"/>
</dbReference>
<dbReference type="InterPro" id="IPR020904">
    <property type="entry name" value="Sc_DH/Rdtase_CS"/>
</dbReference>
<accession>A0ABV7D0G8</accession>
<protein>
    <submittedName>
        <fullName evidence="4">SDR family NAD(P)-dependent oxidoreductase</fullName>
        <ecNumber evidence="4">1.1.1.-</ecNumber>
    </submittedName>
</protein>
<name>A0ABV7D0G8_9PROT</name>
<dbReference type="EC" id="1.1.1.-" evidence="4"/>
<proteinExistence type="inferred from homology"/>
<evidence type="ECO:0000259" key="3">
    <source>
        <dbReference type="SMART" id="SM00822"/>
    </source>
</evidence>
<feature type="domain" description="Ketoreductase" evidence="3">
    <location>
        <begin position="8"/>
        <end position="173"/>
    </location>
</feature>
<keyword evidence="4" id="KW-0560">Oxidoreductase</keyword>
<dbReference type="InterPro" id="IPR057326">
    <property type="entry name" value="KR_dom"/>
</dbReference>
<dbReference type="Proteomes" id="UP001595444">
    <property type="component" value="Unassembled WGS sequence"/>
</dbReference>
<dbReference type="CDD" id="cd05233">
    <property type="entry name" value="SDR_c"/>
    <property type="match status" value="1"/>
</dbReference>
<sequence>MQGPVERKHVLITGGGTGVGAELAKVLSLAGAKVTIAGRRANVLEGVSSKLQRVTPVIADITSEESVVDMFEQARTVNGPVSIVIANAGAAESAPFSKIDRQHWDAMLAVNLTGTFLTMQAGLKDMLDQGWGRMLSIASTAGLKGYSYVAPYCAAKHGVIGLTRALAAEMAGHNITVNALCPGFVETPLLERSIENIVAQTGYTPDKARKTLASVNPQKRFIMPEEVAATALWLCSDAAKSITGQAISISGGEVT</sequence>
<comment type="caution">
    <text evidence="4">The sequence shown here is derived from an EMBL/GenBank/DDBJ whole genome shotgun (WGS) entry which is preliminary data.</text>
</comment>
<comment type="similarity">
    <text evidence="1 2">Belongs to the short-chain dehydrogenases/reductases (SDR) family.</text>
</comment>
<dbReference type="InterPro" id="IPR050259">
    <property type="entry name" value="SDR"/>
</dbReference>
<dbReference type="InterPro" id="IPR002347">
    <property type="entry name" value="SDR_fam"/>
</dbReference>
<dbReference type="Pfam" id="PF00106">
    <property type="entry name" value="adh_short"/>
    <property type="match status" value="1"/>
</dbReference>
<keyword evidence="5" id="KW-1185">Reference proteome</keyword>
<reference evidence="5" key="1">
    <citation type="journal article" date="2019" name="Int. J. Syst. Evol. Microbiol.">
        <title>The Global Catalogue of Microorganisms (GCM) 10K type strain sequencing project: providing services to taxonomists for standard genome sequencing and annotation.</title>
        <authorList>
            <consortium name="The Broad Institute Genomics Platform"/>
            <consortium name="The Broad Institute Genome Sequencing Center for Infectious Disease"/>
            <person name="Wu L."/>
            <person name="Ma J."/>
        </authorList>
    </citation>
    <scope>NUCLEOTIDE SEQUENCE [LARGE SCALE GENOMIC DNA]</scope>
    <source>
        <strain evidence="5">KCTC 62164</strain>
    </source>
</reference>
<dbReference type="PANTHER" id="PTHR42879:SF2">
    <property type="entry name" value="3-OXOACYL-[ACYL-CARRIER-PROTEIN] REDUCTASE FABG"/>
    <property type="match status" value="1"/>
</dbReference>